<dbReference type="InParanoid" id="H8MVQ0"/>
<gene>
    <name evidence="1" type="ordered locus">COCOR_04030</name>
</gene>
<dbReference type="HOGENOM" id="CLU_091314_1_0_7"/>
<accession>H8MVQ0</accession>
<dbReference type="eggNOG" id="ENOG502ZAKT">
    <property type="taxonomic scope" value="Bacteria"/>
</dbReference>
<keyword evidence="2" id="KW-1185">Reference proteome</keyword>
<organism evidence="1 2">
    <name type="scientific">Corallococcus coralloides (strain ATCC 25202 / DSM 2259 / NBRC 100086 / M2)</name>
    <name type="common">Myxococcus coralloides</name>
    <dbReference type="NCBI Taxonomy" id="1144275"/>
    <lineage>
        <taxon>Bacteria</taxon>
        <taxon>Pseudomonadati</taxon>
        <taxon>Myxococcota</taxon>
        <taxon>Myxococcia</taxon>
        <taxon>Myxococcales</taxon>
        <taxon>Cystobacterineae</taxon>
        <taxon>Myxococcaceae</taxon>
        <taxon>Corallococcus</taxon>
    </lineage>
</organism>
<dbReference type="InterPro" id="IPR047729">
    <property type="entry name" value="Sce7726-like"/>
</dbReference>
<reference evidence="1 2" key="1">
    <citation type="journal article" date="2012" name="J. Bacteriol.">
        <title>Complete Genome Sequence of the Fruiting Myxobacterium Corallococcus coralloides DSM 2259.</title>
        <authorList>
            <person name="Huntley S."/>
            <person name="Zhang Y."/>
            <person name="Treuner-Lange A."/>
            <person name="Kneip S."/>
            <person name="Sensen C.W."/>
            <person name="Sogaard-Andersen L."/>
        </authorList>
    </citation>
    <scope>NUCLEOTIDE SEQUENCE [LARGE SCALE GENOMIC DNA]</scope>
    <source>
        <strain evidence="2">ATCC 25202 / DSM 2259 / NBRC 100086 / M2</strain>
    </source>
</reference>
<evidence type="ECO:0000313" key="1">
    <source>
        <dbReference type="EMBL" id="AFE05581.1"/>
    </source>
</evidence>
<dbReference type="EMBL" id="CP003389">
    <property type="protein sequence ID" value="AFE05581.1"/>
    <property type="molecule type" value="Genomic_DNA"/>
</dbReference>
<proteinExistence type="predicted"/>
<dbReference type="RefSeq" id="WP_014396842.1">
    <property type="nucleotide sequence ID" value="NC_017030.1"/>
</dbReference>
<dbReference type="OrthoDB" id="5523687at2"/>
<sequence>MHDADVRPPLVRLVQATYPEARVLPELRLEYGLVRVDVAALSSARFHGYEVKADADTLRRLPVQPHCYSVVLDRCTLVAGARHLARGQTLVPNWWGVVLAHPGPDGVTLEEVRPAADNPSPNAGATQHLLWREELLALLEEAGTARGLRSASKAQLLARLGESLPRDALRNRVRQVVCARGDWRAAPASS</sequence>
<evidence type="ECO:0000313" key="2">
    <source>
        <dbReference type="Proteomes" id="UP000007587"/>
    </source>
</evidence>
<protein>
    <recommendedName>
        <fullName evidence="3">Sce7726 family protein</fullName>
    </recommendedName>
</protein>
<name>H8MVQ0_CORCM</name>
<dbReference type="KEGG" id="ccx:COCOR_04030"/>
<dbReference type="NCBIfam" id="NF033832">
    <property type="entry name" value="sce7726_fam"/>
    <property type="match status" value="1"/>
</dbReference>
<reference evidence="2" key="2">
    <citation type="submission" date="2012-03" db="EMBL/GenBank/DDBJ databases">
        <title>Genome sequence of the fruiting myxobacterium Corallococcus coralloides DSM 2259.</title>
        <authorList>
            <person name="Huntley S."/>
            <person name="Zhang Y."/>
            <person name="Treuner-Lange A."/>
            <person name="Sensen C.W."/>
            <person name="Sogaard-Andersen L."/>
        </authorList>
    </citation>
    <scope>NUCLEOTIDE SEQUENCE [LARGE SCALE GENOMIC DNA]</scope>
    <source>
        <strain evidence="2">ATCC 25202 / DSM 2259 / NBRC 100086 / M2</strain>
    </source>
</reference>
<dbReference type="AlphaFoldDB" id="H8MVQ0"/>
<evidence type="ECO:0008006" key="3">
    <source>
        <dbReference type="Google" id="ProtNLM"/>
    </source>
</evidence>
<dbReference type="Proteomes" id="UP000007587">
    <property type="component" value="Chromosome"/>
</dbReference>
<dbReference type="STRING" id="1144275.COCOR_04030"/>